<evidence type="ECO:0000313" key="1">
    <source>
        <dbReference type="EMBL" id="ERM94698.1"/>
    </source>
</evidence>
<gene>
    <name evidence="1" type="ORF">AMTR_s00011p00234400</name>
</gene>
<reference evidence="2" key="1">
    <citation type="journal article" date="2013" name="Science">
        <title>The Amborella genome and the evolution of flowering plants.</title>
        <authorList>
            <consortium name="Amborella Genome Project"/>
        </authorList>
    </citation>
    <scope>NUCLEOTIDE SEQUENCE [LARGE SCALE GENOMIC DNA]</scope>
</reference>
<dbReference type="Proteomes" id="UP000017836">
    <property type="component" value="Unassembled WGS sequence"/>
</dbReference>
<proteinExistence type="predicted"/>
<dbReference type="PANTHER" id="PTHR12265:SF11">
    <property type="entry name" value="ALPHA_BETA-HYDROLASES SUPERFAMILY PROTEIN"/>
    <property type="match status" value="1"/>
</dbReference>
<dbReference type="InterPro" id="IPR008547">
    <property type="entry name" value="DUF829_TMEM53"/>
</dbReference>
<sequence length="280" mass="31343">MVSSFLSHSYSGSSSLGLSSLSMDERRYHKWHWRDSDGFETGVSSDKRPVMGVVLLGWLGAQQKHLKKYADWYLSRGIRAITFVVPVKDVFRLKLGLGFGVEDLIRDLTQELVSWLSVKEVDGRERCLLFHTFSNAGWLTYGVILENLLMREGLIEKIKGCVVDSGPEPKLNPQVWAAGFGTALLKKQSNLTRSAAESNESDENKPPLKETMVMGILEKIFSVVLKLPPVNQRLTKIISVLSNCQPSCPQLYLYSTADSVIPVESVGSFMEEQKRLGKQC</sequence>
<dbReference type="HOGENOM" id="CLU_036503_2_1_1"/>
<dbReference type="eggNOG" id="KOG2521">
    <property type="taxonomic scope" value="Eukaryota"/>
</dbReference>
<dbReference type="Gramene" id="ERM94698">
    <property type="protein sequence ID" value="ERM94698"/>
    <property type="gene ID" value="AMTR_s00011p00234400"/>
</dbReference>
<evidence type="ECO:0000313" key="2">
    <source>
        <dbReference type="Proteomes" id="UP000017836"/>
    </source>
</evidence>
<dbReference type="EMBL" id="KI397507">
    <property type="protein sequence ID" value="ERM94698.1"/>
    <property type="molecule type" value="Genomic_DNA"/>
</dbReference>
<dbReference type="AlphaFoldDB" id="W1NGU4"/>
<accession>W1NGU4</accession>
<dbReference type="Pfam" id="PF05705">
    <property type="entry name" value="DUF829"/>
    <property type="match status" value="1"/>
</dbReference>
<dbReference type="PANTHER" id="PTHR12265">
    <property type="entry name" value="TRANSMEMBRANE PROTEIN 53"/>
    <property type="match status" value="1"/>
</dbReference>
<keyword evidence="2" id="KW-1185">Reference proteome</keyword>
<name>W1NGU4_AMBTC</name>
<evidence type="ECO:0008006" key="3">
    <source>
        <dbReference type="Google" id="ProtNLM"/>
    </source>
</evidence>
<dbReference type="OMA" id="ERRYHKW"/>
<protein>
    <recommendedName>
        <fullName evidence="3">Transmembrane protein 53</fullName>
    </recommendedName>
</protein>
<organism evidence="1 2">
    <name type="scientific">Amborella trichopoda</name>
    <dbReference type="NCBI Taxonomy" id="13333"/>
    <lineage>
        <taxon>Eukaryota</taxon>
        <taxon>Viridiplantae</taxon>
        <taxon>Streptophyta</taxon>
        <taxon>Embryophyta</taxon>
        <taxon>Tracheophyta</taxon>
        <taxon>Spermatophyta</taxon>
        <taxon>Magnoliopsida</taxon>
        <taxon>Amborellales</taxon>
        <taxon>Amborellaceae</taxon>
        <taxon>Amborella</taxon>
    </lineage>
</organism>